<sequence>MVIDVIVPCLSQAEAPPCGHCRECPAAAEELTGFDRAPCTEPQTDTETFAVPDAKPTLGDRSAAGGRTLGTRVAEGTVRA</sequence>
<evidence type="ECO:0000313" key="2">
    <source>
        <dbReference type="EMBL" id="NYD44776.1"/>
    </source>
</evidence>
<comment type="caution">
    <text evidence="2">The sequence shown here is derived from an EMBL/GenBank/DDBJ whole genome shotgun (WGS) entry which is preliminary data.</text>
</comment>
<evidence type="ECO:0000313" key="3">
    <source>
        <dbReference type="Proteomes" id="UP000529783"/>
    </source>
</evidence>
<reference evidence="2 3" key="1">
    <citation type="submission" date="2020-07" db="EMBL/GenBank/DDBJ databases">
        <title>Sequencing the genomes of 1000 actinobacteria strains.</title>
        <authorList>
            <person name="Klenk H.-P."/>
        </authorList>
    </citation>
    <scope>NUCLEOTIDE SEQUENCE [LARGE SCALE GENOMIC DNA]</scope>
    <source>
        <strain evidence="2 3">DSM 40398</strain>
    </source>
</reference>
<keyword evidence="3" id="KW-1185">Reference proteome</keyword>
<accession>A0A7Y9EC59</accession>
<organism evidence="2 3">
    <name type="scientific">Actinomadura luteofluorescens</name>
    <dbReference type="NCBI Taxonomy" id="46163"/>
    <lineage>
        <taxon>Bacteria</taxon>
        <taxon>Bacillati</taxon>
        <taxon>Actinomycetota</taxon>
        <taxon>Actinomycetes</taxon>
        <taxon>Streptosporangiales</taxon>
        <taxon>Thermomonosporaceae</taxon>
        <taxon>Actinomadura</taxon>
    </lineage>
</organism>
<feature type="region of interest" description="Disordered" evidence="1">
    <location>
        <begin position="46"/>
        <end position="69"/>
    </location>
</feature>
<protein>
    <submittedName>
        <fullName evidence="2">Uncharacterized protein</fullName>
    </submittedName>
</protein>
<proteinExistence type="predicted"/>
<evidence type="ECO:0000256" key="1">
    <source>
        <dbReference type="SAM" id="MobiDB-lite"/>
    </source>
</evidence>
<dbReference type="EMBL" id="JACCBA010000001">
    <property type="protein sequence ID" value="NYD44776.1"/>
    <property type="molecule type" value="Genomic_DNA"/>
</dbReference>
<dbReference type="Proteomes" id="UP000529783">
    <property type="component" value="Unassembled WGS sequence"/>
</dbReference>
<name>A0A7Y9EC59_9ACTN</name>
<dbReference type="AlphaFoldDB" id="A0A7Y9EC59"/>
<gene>
    <name evidence="2" type="ORF">BJY14_000759</name>
</gene>